<dbReference type="AlphaFoldDB" id="G3H9P8"/>
<sequence>MSGEHRQPLVLSPCHCTSVAILQKILLLRVSTDHGVLTPALVNVAGNQDPEVCNERGTAFTL</sequence>
<evidence type="ECO:0000313" key="2">
    <source>
        <dbReference type="Proteomes" id="UP000001075"/>
    </source>
</evidence>
<reference evidence="2" key="1">
    <citation type="journal article" date="2011" name="Nat. Biotechnol.">
        <title>The genomic sequence of the Chinese hamster ovary (CHO)-K1 cell line.</title>
        <authorList>
            <person name="Xu X."/>
            <person name="Nagarajan H."/>
            <person name="Lewis N.E."/>
            <person name="Pan S."/>
            <person name="Cai Z."/>
            <person name="Liu X."/>
            <person name="Chen W."/>
            <person name="Xie M."/>
            <person name="Wang W."/>
            <person name="Hammond S."/>
            <person name="Andersen M.R."/>
            <person name="Neff N."/>
            <person name="Passarelli B."/>
            <person name="Koh W."/>
            <person name="Fan H.C."/>
            <person name="Wang J."/>
            <person name="Gui Y."/>
            <person name="Lee K.H."/>
            <person name="Betenbaugh M.J."/>
            <person name="Quake S.R."/>
            <person name="Famili I."/>
            <person name="Palsson B.O."/>
            <person name="Wang J."/>
        </authorList>
    </citation>
    <scope>NUCLEOTIDE SEQUENCE [LARGE SCALE GENOMIC DNA]</scope>
    <source>
        <strain evidence="2">CHO K1 cell line</strain>
    </source>
</reference>
<accession>G3H9P8</accession>
<gene>
    <name evidence="1" type="ORF">I79_007127</name>
</gene>
<dbReference type="EMBL" id="JH000236">
    <property type="protein sequence ID" value="EGW06149.1"/>
    <property type="molecule type" value="Genomic_DNA"/>
</dbReference>
<proteinExistence type="predicted"/>
<dbReference type="InParanoid" id="G3H9P8"/>
<name>G3H9P8_CRIGR</name>
<organism evidence="1 2">
    <name type="scientific">Cricetulus griseus</name>
    <name type="common">Chinese hamster</name>
    <name type="synonym">Cricetulus barabensis griseus</name>
    <dbReference type="NCBI Taxonomy" id="10029"/>
    <lineage>
        <taxon>Eukaryota</taxon>
        <taxon>Metazoa</taxon>
        <taxon>Chordata</taxon>
        <taxon>Craniata</taxon>
        <taxon>Vertebrata</taxon>
        <taxon>Euteleostomi</taxon>
        <taxon>Mammalia</taxon>
        <taxon>Eutheria</taxon>
        <taxon>Euarchontoglires</taxon>
        <taxon>Glires</taxon>
        <taxon>Rodentia</taxon>
        <taxon>Myomorpha</taxon>
        <taxon>Muroidea</taxon>
        <taxon>Cricetidae</taxon>
        <taxon>Cricetinae</taxon>
        <taxon>Cricetulus</taxon>
    </lineage>
</organism>
<protein>
    <submittedName>
        <fullName evidence="1">Uncharacterized protein</fullName>
    </submittedName>
</protein>
<evidence type="ECO:0000313" key="1">
    <source>
        <dbReference type="EMBL" id="EGW06149.1"/>
    </source>
</evidence>
<dbReference type="Proteomes" id="UP000001075">
    <property type="component" value="Unassembled WGS sequence"/>
</dbReference>